<evidence type="ECO:0000313" key="2">
    <source>
        <dbReference type="EMBL" id="EMY14944.1"/>
    </source>
</evidence>
<evidence type="ECO:0000313" key="3">
    <source>
        <dbReference type="Proteomes" id="UP000012249"/>
    </source>
</evidence>
<comment type="caution">
    <text evidence="2">The sequence shown here is derived from an EMBL/GenBank/DDBJ whole genome shotgun (WGS) entry which is preliminary data.</text>
</comment>
<feature type="region of interest" description="Disordered" evidence="1">
    <location>
        <begin position="73"/>
        <end position="96"/>
    </location>
</feature>
<proteinExistence type="predicted"/>
<evidence type="ECO:0000256" key="1">
    <source>
        <dbReference type="SAM" id="MobiDB-lite"/>
    </source>
</evidence>
<reference evidence="2 3" key="1">
    <citation type="submission" date="2013-02" db="EMBL/GenBank/DDBJ databases">
        <authorList>
            <person name="Harkins D.M."/>
            <person name="Durkin A.S."/>
            <person name="Brinkac L.M."/>
            <person name="Haft D.H."/>
            <person name="Selengut J.D."/>
            <person name="Sanka R."/>
            <person name="DePew J."/>
            <person name="Purushe J."/>
            <person name="Haake D.A."/>
            <person name="Matsunaga J."/>
            <person name="Vinetz J.M."/>
            <person name="Sutton G.G."/>
            <person name="Nierman W.C."/>
            <person name="Fouts D.E."/>
        </authorList>
    </citation>
    <scope>NUCLEOTIDE SEQUENCE [LARGE SCALE GENOMIC DNA]</scope>
    <source>
        <strain evidence="2 3">Ecochallenge</strain>
    </source>
</reference>
<protein>
    <submittedName>
        <fullName evidence="2">Uncharacterized protein</fullName>
    </submittedName>
</protein>
<name>N1UAJ1_9LEPT</name>
<dbReference type="EMBL" id="AHMI02000124">
    <property type="protein sequence ID" value="EMY14944.1"/>
    <property type="molecule type" value="Genomic_DNA"/>
</dbReference>
<dbReference type="AlphaFoldDB" id="N1UAJ1"/>
<sequence length="133" mass="14861">MMETGIQTLRSSRFLCPECGTTSRLPEGVPTGSIFRLTCYQCGHKVLVKTDIPKPPSASTSSHIKSIFPSDEILPHSRQPKDAGTPHFQAPPQTGFESTGPAILEKIWNFLSQFQTYLNGKMRELIQKFRNIP</sequence>
<dbReference type="Proteomes" id="UP000012249">
    <property type="component" value="Unassembled WGS sequence"/>
</dbReference>
<organism evidence="2 3">
    <name type="scientific">Leptospira weilii str. Ecochallenge</name>
    <dbReference type="NCBI Taxonomy" id="1049986"/>
    <lineage>
        <taxon>Bacteria</taxon>
        <taxon>Pseudomonadati</taxon>
        <taxon>Spirochaetota</taxon>
        <taxon>Spirochaetia</taxon>
        <taxon>Leptospirales</taxon>
        <taxon>Leptospiraceae</taxon>
        <taxon>Leptospira</taxon>
    </lineage>
</organism>
<gene>
    <name evidence="2" type="ORF">LEP1GSC043_0294</name>
</gene>
<accession>N1UAJ1</accession>